<name>A0A543IX78_9ACTN</name>
<protein>
    <submittedName>
        <fullName evidence="2">Uncharacterized protein</fullName>
    </submittedName>
</protein>
<dbReference type="Proteomes" id="UP000319213">
    <property type="component" value="Unassembled WGS sequence"/>
</dbReference>
<reference evidence="2 3" key="1">
    <citation type="submission" date="2019-06" db="EMBL/GenBank/DDBJ databases">
        <title>Sequencing the genomes of 1000 actinobacteria strains.</title>
        <authorList>
            <person name="Klenk H.-P."/>
        </authorList>
    </citation>
    <scope>NUCLEOTIDE SEQUENCE [LARGE SCALE GENOMIC DNA]</scope>
    <source>
        <strain evidence="2 3">DSM 43186</strain>
    </source>
</reference>
<accession>A0A543IX78</accession>
<evidence type="ECO:0000256" key="1">
    <source>
        <dbReference type="SAM" id="MobiDB-lite"/>
    </source>
</evidence>
<evidence type="ECO:0000313" key="2">
    <source>
        <dbReference type="EMBL" id="TQM75179.1"/>
    </source>
</evidence>
<gene>
    <name evidence="2" type="ORF">FHX40_1880</name>
</gene>
<proteinExistence type="predicted"/>
<dbReference type="AlphaFoldDB" id="A0A543IX78"/>
<feature type="compositionally biased region" description="Pro residues" evidence="1">
    <location>
        <begin position="109"/>
        <end position="129"/>
    </location>
</feature>
<sequence length="186" mass="20597">MERNNRRRVSIGLLAAVCCAFLFISATAIYVLSLTNTRERRPDEPDVSPSPGTYLFPDPEQTRFDEDRSHTQDEKDEPSAVPVRQRLTGTTTPPAVPPPARPTSRKTATPPPSTAPSPKPLPPDDPTPEPIETDTFGPLAEEMEEADPGNPGFPEIRLFWEEMVIPEELPEMTEELPGITDDAERP</sequence>
<evidence type="ECO:0000313" key="3">
    <source>
        <dbReference type="Proteomes" id="UP000319213"/>
    </source>
</evidence>
<feature type="compositionally biased region" description="Basic and acidic residues" evidence="1">
    <location>
        <begin position="60"/>
        <end position="73"/>
    </location>
</feature>
<organism evidence="2 3">
    <name type="scientific">Thermopolyspora flexuosa</name>
    <dbReference type="NCBI Taxonomy" id="103836"/>
    <lineage>
        <taxon>Bacteria</taxon>
        <taxon>Bacillati</taxon>
        <taxon>Actinomycetota</taxon>
        <taxon>Actinomycetes</taxon>
        <taxon>Streptosporangiales</taxon>
        <taxon>Streptosporangiaceae</taxon>
        <taxon>Thermopolyspora</taxon>
    </lineage>
</organism>
<dbReference type="EMBL" id="VFPQ01000001">
    <property type="protein sequence ID" value="TQM75179.1"/>
    <property type="molecule type" value="Genomic_DNA"/>
</dbReference>
<keyword evidence="3" id="KW-1185">Reference proteome</keyword>
<comment type="caution">
    <text evidence="2">The sequence shown here is derived from an EMBL/GenBank/DDBJ whole genome shotgun (WGS) entry which is preliminary data.</text>
</comment>
<feature type="region of interest" description="Disordered" evidence="1">
    <location>
        <begin position="38"/>
        <end position="137"/>
    </location>
</feature>